<organism evidence="1 2">
    <name type="scientific">Emergomyces africanus</name>
    <dbReference type="NCBI Taxonomy" id="1955775"/>
    <lineage>
        <taxon>Eukaryota</taxon>
        <taxon>Fungi</taxon>
        <taxon>Dikarya</taxon>
        <taxon>Ascomycota</taxon>
        <taxon>Pezizomycotina</taxon>
        <taxon>Eurotiomycetes</taxon>
        <taxon>Eurotiomycetidae</taxon>
        <taxon>Onygenales</taxon>
        <taxon>Ajellomycetaceae</taxon>
        <taxon>Emergomyces</taxon>
    </lineage>
</organism>
<gene>
    <name evidence="1" type="ORF">ACJ72_06026</name>
</gene>
<evidence type="ECO:0000313" key="2">
    <source>
        <dbReference type="Proteomes" id="UP000091918"/>
    </source>
</evidence>
<reference evidence="1 2" key="1">
    <citation type="submission" date="2015-07" db="EMBL/GenBank/DDBJ databases">
        <title>Emmonsia species relationships and genome sequence.</title>
        <authorList>
            <person name="Cuomo C.A."/>
            <person name="Schwartz I.S."/>
            <person name="Kenyon C."/>
            <person name="de Hoog G.S."/>
            <person name="Govender N.P."/>
            <person name="Botha A."/>
            <person name="Moreno L."/>
            <person name="de Vries M."/>
            <person name="Munoz J.F."/>
            <person name="Stielow J.B."/>
        </authorList>
    </citation>
    <scope>NUCLEOTIDE SEQUENCE [LARGE SCALE GENOMIC DNA]</scope>
    <source>
        <strain evidence="1 2">CBS 136260</strain>
    </source>
</reference>
<evidence type="ECO:0000313" key="1">
    <source>
        <dbReference type="EMBL" id="OAX79649.1"/>
    </source>
</evidence>
<dbReference type="EMBL" id="LGUA01000945">
    <property type="protein sequence ID" value="OAX79649.1"/>
    <property type="molecule type" value="Genomic_DNA"/>
</dbReference>
<comment type="caution">
    <text evidence="1">The sequence shown here is derived from an EMBL/GenBank/DDBJ whole genome shotgun (WGS) entry which is preliminary data.</text>
</comment>
<keyword evidence="2" id="KW-1185">Reference proteome</keyword>
<evidence type="ECO:0008006" key="3">
    <source>
        <dbReference type="Google" id="ProtNLM"/>
    </source>
</evidence>
<dbReference type="InterPro" id="IPR029068">
    <property type="entry name" value="Glyas_Bleomycin-R_OHBP_Dase"/>
</dbReference>
<protein>
    <recommendedName>
        <fullName evidence="3">VOC domain-containing protein</fullName>
    </recommendedName>
</protein>
<accession>A0A1B7NS88</accession>
<dbReference type="SUPFAM" id="SSF54593">
    <property type="entry name" value="Glyoxalase/Bleomycin resistance protein/Dihydroxybiphenyl dioxygenase"/>
    <property type="match status" value="1"/>
</dbReference>
<sequence>MAPQKRTFTICFPTADINAARRFGLALGFEAGACFDLETTLHLKYDDSLAIFYGTHSVFSKFLPSGREISSTKTGHEVIVTLTANSREEVDDLIKKGLEAGGKPGPNMVPEEYADTVYSRSMEDPDGHLYEVVYSDEAAAAAAESVGAGKKDEN</sequence>
<dbReference type="AlphaFoldDB" id="A0A1B7NS88"/>
<dbReference type="PANTHER" id="PTHR36503:SF2">
    <property type="entry name" value="BLR2408 PROTEIN"/>
    <property type="match status" value="1"/>
</dbReference>
<dbReference type="Proteomes" id="UP000091918">
    <property type="component" value="Unassembled WGS sequence"/>
</dbReference>
<dbReference type="PANTHER" id="PTHR36503">
    <property type="entry name" value="BLR2520 PROTEIN"/>
    <property type="match status" value="1"/>
</dbReference>
<dbReference type="OrthoDB" id="4181370at2759"/>
<name>A0A1B7NS88_9EURO</name>
<dbReference type="Gene3D" id="3.10.180.10">
    <property type="entry name" value="2,3-Dihydroxybiphenyl 1,2-Dioxygenase, domain 1"/>
    <property type="match status" value="1"/>
</dbReference>
<proteinExistence type="predicted"/>